<evidence type="ECO:0000313" key="1">
    <source>
        <dbReference type="EMBL" id="KAI4863989.1"/>
    </source>
</evidence>
<keyword evidence="2" id="KW-1185">Reference proteome</keyword>
<reference evidence="1 2" key="1">
    <citation type="journal article" date="2022" name="New Phytol.">
        <title>Ecological generalism drives hyperdiversity of secondary metabolite gene clusters in xylarialean endophytes.</title>
        <authorList>
            <person name="Franco M.E.E."/>
            <person name="Wisecaver J.H."/>
            <person name="Arnold A.E."/>
            <person name="Ju Y.M."/>
            <person name="Slot J.C."/>
            <person name="Ahrendt S."/>
            <person name="Moore L.P."/>
            <person name="Eastman K.E."/>
            <person name="Scott K."/>
            <person name="Konkel Z."/>
            <person name="Mondo S.J."/>
            <person name="Kuo A."/>
            <person name="Hayes R.D."/>
            <person name="Haridas S."/>
            <person name="Andreopoulos B."/>
            <person name="Riley R."/>
            <person name="LaButti K."/>
            <person name="Pangilinan J."/>
            <person name="Lipzen A."/>
            <person name="Amirebrahimi M."/>
            <person name="Yan J."/>
            <person name="Adam C."/>
            <person name="Keymanesh K."/>
            <person name="Ng V."/>
            <person name="Louie K."/>
            <person name="Northen T."/>
            <person name="Drula E."/>
            <person name="Henrissat B."/>
            <person name="Hsieh H.M."/>
            <person name="Youens-Clark K."/>
            <person name="Lutzoni F."/>
            <person name="Miadlikowska J."/>
            <person name="Eastwood D.C."/>
            <person name="Hamelin R.C."/>
            <person name="Grigoriev I.V."/>
            <person name="U'Ren J.M."/>
        </authorList>
    </citation>
    <scope>NUCLEOTIDE SEQUENCE [LARGE SCALE GENOMIC DNA]</scope>
    <source>
        <strain evidence="1 2">CBS 119005</strain>
    </source>
</reference>
<dbReference type="EMBL" id="MU393493">
    <property type="protein sequence ID" value="KAI4863989.1"/>
    <property type="molecule type" value="Genomic_DNA"/>
</dbReference>
<dbReference type="Proteomes" id="UP001497700">
    <property type="component" value="Unassembled WGS sequence"/>
</dbReference>
<comment type="caution">
    <text evidence="1">The sequence shown here is derived from an EMBL/GenBank/DDBJ whole genome shotgun (WGS) entry which is preliminary data.</text>
</comment>
<proteinExistence type="predicted"/>
<name>A0ACB9YXA1_9PEZI</name>
<evidence type="ECO:0000313" key="2">
    <source>
        <dbReference type="Proteomes" id="UP001497700"/>
    </source>
</evidence>
<accession>A0ACB9YXA1</accession>
<protein>
    <submittedName>
        <fullName evidence="1">Uncharacterized protein</fullName>
    </submittedName>
</protein>
<organism evidence="1 2">
    <name type="scientific">Hypoxylon rubiginosum</name>
    <dbReference type="NCBI Taxonomy" id="110542"/>
    <lineage>
        <taxon>Eukaryota</taxon>
        <taxon>Fungi</taxon>
        <taxon>Dikarya</taxon>
        <taxon>Ascomycota</taxon>
        <taxon>Pezizomycotina</taxon>
        <taxon>Sordariomycetes</taxon>
        <taxon>Xylariomycetidae</taxon>
        <taxon>Xylariales</taxon>
        <taxon>Hypoxylaceae</taxon>
        <taxon>Hypoxylon</taxon>
    </lineage>
</organism>
<gene>
    <name evidence="1" type="ORF">F4820DRAFT_470922</name>
</gene>
<sequence>MPVPPDGTTLERPGNLQIKDIPSNDAGSERDESGVKLRASLEAVEKPQNETDAESVAEAEESSTESSDDPVTDVDRDDAESETSSRRTARPGKKFITLIRDDDDEEFMLPWAECKTWEGMENFIKLAYKDYLKAAKKEIEEGQYKVRADGQAIFTCHWEDLAIPGWTVRVQRISQLREREDSTHEIDETSDEDEDDSNNKGKLEGKYDVKARYTIDYYRKDRYNDDEYLNSKADDKPIMLSKPRNRGQTLPVLEEKTTVLFPRRNRTNNHQQPDSGHPPDLDARGYIKEKHVHIHSPFLMNALRAVMKYSSEAPSGDENDTLKAGKFSYPYRDLFHHRQELSDYKKQTTGTRENHAQAYNAECDQHIDLLLHYLENEPTVQVKEVEARWAKKVPTTTFAGFWLLMKPGSDVYVREDGQLNAYVVDAVSGGVEHFYRGPWSTSIKSYDVRLWNLVYDGKVIKRRSKNIEVPVFDSERNITTLPLFPIRFQDQVDGGLRCKQLIERGQKVFRFSKGPAFLEYTGTGLRPGWKKYNRARVVVEHESQPWERSEFRSTSRWDLDDDDDEVEIRERVKTPHCECSSCTEVDARKELYISGTFSDYDNIDPKSSQTLSEHQCLVCMSHMFGFILKDRMYDLLDVGSLTDPRIAEDAIDRLVMRPAANKDTIKAIVQTYTDSHSQAELFSADFIHGKGEGQIFLLHGPPGTGKTLTAESVAEYTKRPLLSITAADLGHEPIELERNLLRFFKDANSWDAVVLLDEADIYLERRSANDLRRNSIVSIFLRALDYFQGILFLTTNRVGHFDEAFMSRIHIAIGYESLDEEARGQIWNNLFRKLKDDHKHGGPEIRYEYDAKEYVKRSKEINTLEWNGREIRNAFQSAVALAIYDSKTARERGASEEDAIPEVKEKHLKQIADMSTAFKSYMVSTHDGIKDGDMAYKLGIRDDKFSVSQMSSR</sequence>